<gene>
    <name evidence="1" type="ORF">PR048_020737</name>
</gene>
<evidence type="ECO:0000313" key="2">
    <source>
        <dbReference type="Proteomes" id="UP001159363"/>
    </source>
</evidence>
<sequence length="141" mass="15575">MDDCPTKDLIEDYHVSIGQLSVLNIAALSCHVLCTHSQKYLSHARHYSFSSGGMAGVVRGRDEVSVQCAVGKKLYHVEDGVLGTPDRKGHPISEDVVMSKSVCNGKHPLHSFSMCLHMSSKCRTYDAVLVLLSHIKNYFKN</sequence>
<proteinExistence type="predicted"/>
<dbReference type="Proteomes" id="UP001159363">
    <property type="component" value="Chromosome 6"/>
</dbReference>
<evidence type="ECO:0000313" key="1">
    <source>
        <dbReference type="EMBL" id="KAJ8880114.1"/>
    </source>
</evidence>
<keyword evidence="2" id="KW-1185">Reference proteome</keyword>
<protein>
    <submittedName>
        <fullName evidence="1">Uncharacterized protein</fullName>
    </submittedName>
</protein>
<dbReference type="PROSITE" id="PS51257">
    <property type="entry name" value="PROKAR_LIPOPROTEIN"/>
    <property type="match status" value="1"/>
</dbReference>
<organism evidence="1 2">
    <name type="scientific">Dryococelus australis</name>
    <dbReference type="NCBI Taxonomy" id="614101"/>
    <lineage>
        <taxon>Eukaryota</taxon>
        <taxon>Metazoa</taxon>
        <taxon>Ecdysozoa</taxon>
        <taxon>Arthropoda</taxon>
        <taxon>Hexapoda</taxon>
        <taxon>Insecta</taxon>
        <taxon>Pterygota</taxon>
        <taxon>Neoptera</taxon>
        <taxon>Polyneoptera</taxon>
        <taxon>Phasmatodea</taxon>
        <taxon>Verophasmatodea</taxon>
        <taxon>Anareolatae</taxon>
        <taxon>Phasmatidae</taxon>
        <taxon>Eurycanthinae</taxon>
        <taxon>Dryococelus</taxon>
    </lineage>
</organism>
<name>A0ABQ9H715_9NEOP</name>
<accession>A0ABQ9H715</accession>
<dbReference type="EMBL" id="JARBHB010000007">
    <property type="protein sequence ID" value="KAJ8880114.1"/>
    <property type="molecule type" value="Genomic_DNA"/>
</dbReference>
<reference evidence="1 2" key="1">
    <citation type="submission" date="2023-02" db="EMBL/GenBank/DDBJ databases">
        <title>LHISI_Scaffold_Assembly.</title>
        <authorList>
            <person name="Stuart O.P."/>
            <person name="Cleave R."/>
            <person name="Magrath M.J.L."/>
            <person name="Mikheyev A.S."/>
        </authorList>
    </citation>
    <scope>NUCLEOTIDE SEQUENCE [LARGE SCALE GENOMIC DNA]</scope>
    <source>
        <strain evidence="1">Daus_M_001</strain>
        <tissue evidence="1">Leg muscle</tissue>
    </source>
</reference>
<comment type="caution">
    <text evidence="1">The sequence shown here is derived from an EMBL/GenBank/DDBJ whole genome shotgun (WGS) entry which is preliminary data.</text>
</comment>